<protein>
    <submittedName>
        <fullName evidence="1">Uncharacterized protein</fullName>
    </submittedName>
</protein>
<comment type="caution">
    <text evidence="1">The sequence shown here is derived from an EMBL/GenBank/DDBJ whole genome shotgun (WGS) entry which is preliminary data.</text>
</comment>
<proteinExistence type="predicted"/>
<accession>A0ABQ9IXV8</accession>
<reference evidence="1" key="1">
    <citation type="journal article" date="2023" name="Insect Mol. Biol.">
        <title>Genome sequencing provides insights into the evolution of gene families encoding plant cell wall-degrading enzymes in longhorned beetles.</title>
        <authorList>
            <person name="Shin N.R."/>
            <person name="Okamura Y."/>
            <person name="Kirsch R."/>
            <person name="Pauchet Y."/>
        </authorList>
    </citation>
    <scope>NUCLEOTIDE SEQUENCE</scope>
    <source>
        <strain evidence="1">MMC_N1</strain>
    </source>
</reference>
<name>A0ABQ9IXV8_9CUCU</name>
<evidence type="ECO:0000313" key="2">
    <source>
        <dbReference type="Proteomes" id="UP001162164"/>
    </source>
</evidence>
<dbReference type="Proteomes" id="UP001162164">
    <property type="component" value="Unassembled WGS sequence"/>
</dbReference>
<organism evidence="1 2">
    <name type="scientific">Molorchus minor</name>
    <dbReference type="NCBI Taxonomy" id="1323400"/>
    <lineage>
        <taxon>Eukaryota</taxon>
        <taxon>Metazoa</taxon>
        <taxon>Ecdysozoa</taxon>
        <taxon>Arthropoda</taxon>
        <taxon>Hexapoda</taxon>
        <taxon>Insecta</taxon>
        <taxon>Pterygota</taxon>
        <taxon>Neoptera</taxon>
        <taxon>Endopterygota</taxon>
        <taxon>Coleoptera</taxon>
        <taxon>Polyphaga</taxon>
        <taxon>Cucujiformia</taxon>
        <taxon>Chrysomeloidea</taxon>
        <taxon>Cerambycidae</taxon>
        <taxon>Lamiinae</taxon>
        <taxon>Monochamini</taxon>
        <taxon>Molorchus</taxon>
    </lineage>
</organism>
<evidence type="ECO:0000313" key="1">
    <source>
        <dbReference type="EMBL" id="KAJ8968807.1"/>
    </source>
</evidence>
<sequence length="70" mass="8109">MKLVNIFCKKLMFTMPFNKTIRIYKKSVGLTFADLKIMCCLSIKVSMHCCQINEPIESSFARNFITIVII</sequence>
<gene>
    <name evidence="1" type="ORF">NQ317_009570</name>
</gene>
<dbReference type="EMBL" id="JAPWTJ010001928">
    <property type="protein sequence ID" value="KAJ8968807.1"/>
    <property type="molecule type" value="Genomic_DNA"/>
</dbReference>
<keyword evidence="2" id="KW-1185">Reference proteome</keyword>